<accession>A0A182PWR9</accession>
<reference evidence="1" key="2">
    <citation type="submission" date="2020-05" db="UniProtKB">
        <authorList>
            <consortium name="EnsemblMetazoa"/>
        </authorList>
    </citation>
    <scope>IDENTIFICATION</scope>
    <source>
        <strain evidence="1">Epiroticus2</strain>
    </source>
</reference>
<sequence length="329" mass="37373">MIPAQAPFNTITEERQTISDDEVIVHEDFDLSDAEAGNDVDDNRDINELEDVYIESDNTYRFFDNITLEEGLRYIAITKKLPRSTVNMLLALLRRKLNLRLPADSRTLLKTPTKVGLEIQHLLGGQFWYQGIETVLRNYFQDTIPQTDQFSLQVSVDGLPLFNSSARQLWPILIKVEELPNAPVMMIGVFCGFTKPNSITGFLQPMVTEVNNLQEKGMLFGDKMIHVKLRMFIADAPARCFIKATISYVGKHSCLKCSCVGIHEGSKVIFTSVDDELRTDAGFRNRVDKEHHKNWKSPLENLAEFNMIEDVIVADRLHLIDLGGTKKVL</sequence>
<proteinExistence type="predicted"/>
<dbReference type="AlphaFoldDB" id="A0A182PWR9"/>
<evidence type="ECO:0008006" key="3">
    <source>
        <dbReference type="Google" id="ProtNLM"/>
    </source>
</evidence>
<dbReference type="Proteomes" id="UP000075885">
    <property type="component" value="Unassembled WGS sequence"/>
</dbReference>
<dbReference type="EnsemblMetazoa" id="AEPI011406-RA">
    <property type="protein sequence ID" value="AEPI011406-PA"/>
    <property type="gene ID" value="AEPI011406"/>
</dbReference>
<dbReference type="PANTHER" id="PTHR33053:SF9">
    <property type="entry name" value="AGAP000105-PA"/>
    <property type="match status" value="1"/>
</dbReference>
<protein>
    <recommendedName>
        <fullName evidence="3">Transposase domain-containing protein</fullName>
    </recommendedName>
</protein>
<keyword evidence="2" id="KW-1185">Reference proteome</keyword>
<evidence type="ECO:0000313" key="2">
    <source>
        <dbReference type="Proteomes" id="UP000075885"/>
    </source>
</evidence>
<dbReference type="VEuPathDB" id="VectorBase:AEPI011406"/>
<reference evidence="2" key="1">
    <citation type="submission" date="2013-03" db="EMBL/GenBank/DDBJ databases">
        <title>The Genome Sequence of Anopheles epiroticus epiroticus2.</title>
        <authorList>
            <consortium name="The Broad Institute Genomics Platform"/>
            <person name="Neafsey D.E."/>
            <person name="Howell P."/>
            <person name="Walker B."/>
            <person name="Young S.K."/>
            <person name="Zeng Q."/>
            <person name="Gargeya S."/>
            <person name="Fitzgerald M."/>
            <person name="Haas B."/>
            <person name="Abouelleil A."/>
            <person name="Allen A.W."/>
            <person name="Alvarado L."/>
            <person name="Arachchi H.M."/>
            <person name="Berlin A.M."/>
            <person name="Chapman S.B."/>
            <person name="Gainer-Dewar J."/>
            <person name="Goldberg J."/>
            <person name="Griggs A."/>
            <person name="Gujja S."/>
            <person name="Hansen M."/>
            <person name="Howarth C."/>
            <person name="Imamovic A."/>
            <person name="Ireland A."/>
            <person name="Larimer J."/>
            <person name="McCowan C."/>
            <person name="Murphy C."/>
            <person name="Pearson M."/>
            <person name="Poon T.W."/>
            <person name="Priest M."/>
            <person name="Roberts A."/>
            <person name="Saif S."/>
            <person name="Shea T."/>
            <person name="Sisk P."/>
            <person name="Sykes S."/>
            <person name="Wortman J."/>
            <person name="Nusbaum C."/>
            <person name="Birren B."/>
        </authorList>
    </citation>
    <scope>NUCLEOTIDE SEQUENCE [LARGE SCALE GENOMIC DNA]</scope>
    <source>
        <strain evidence="2">Epiroticus2</strain>
    </source>
</reference>
<dbReference type="PANTHER" id="PTHR33053">
    <property type="entry name" value="PROTEIN, PUTATIVE-RELATED"/>
    <property type="match status" value="1"/>
</dbReference>
<organism evidence="1 2">
    <name type="scientific">Anopheles epiroticus</name>
    <dbReference type="NCBI Taxonomy" id="199890"/>
    <lineage>
        <taxon>Eukaryota</taxon>
        <taxon>Metazoa</taxon>
        <taxon>Ecdysozoa</taxon>
        <taxon>Arthropoda</taxon>
        <taxon>Hexapoda</taxon>
        <taxon>Insecta</taxon>
        <taxon>Pterygota</taxon>
        <taxon>Neoptera</taxon>
        <taxon>Endopterygota</taxon>
        <taxon>Diptera</taxon>
        <taxon>Nematocera</taxon>
        <taxon>Culicoidea</taxon>
        <taxon>Culicidae</taxon>
        <taxon>Anophelinae</taxon>
        <taxon>Anopheles</taxon>
    </lineage>
</organism>
<dbReference type="STRING" id="199890.A0A182PWR9"/>
<name>A0A182PWR9_9DIPT</name>
<evidence type="ECO:0000313" key="1">
    <source>
        <dbReference type="EnsemblMetazoa" id="AEPI011406-PA"/>
    </source>
</evidence>